<comment type="caution">
    <text evidence="10">The sequence shown here is derived from an EMBL/GenBank/DDBJ whole genome shotgun (WGS) entry which is preliminary data.</text>
</comment>
<feature type="transmembrane region" description="Helical" evidence="8">
    <location>
        <begin position="172"/>
        <end position="201"/>
    </location>
</feature>
<evidence type="ECO:0000259" key="9">
    <source>
        <dbReference type="Pfam" id="PF00482"/>
    </source>
</evidence>
<dbReference type="Gene3D" id="1.20.81.30">
    <property type="entry name" value="Type II secretion system (T2SS), domain F"/>
    <property type="match status" value="2"/>
</dbReference>
<name>A0A1G2B9K4_9BACT</name>
<dbReference type="InterPro" id="IPR018076">
    <property type="entry name" value="T2SS_GspF_dom"/>
</dbReference>
<dbReference type="Proteomes" id="UP000176420">
    <property type="component" value="Unassembled WGS sequence"/>
</dbReference>
<proteinExistence type="inferred from homology"/>
<feature type="transmembrane region" description="Helical" evidence="8">
    <location>
        <begin position="129"/>
        <end position="152"/>
    </location>
</feature>
<feature type="transmembrane region" description="Helical" evidence="8">
    <location>
        <begin position="213"/>
        <end position="230"/>
    </location>
</feature>
<dbReference type="EMBL" id="MHKI01000027">
    <property type="protein sequence ID" value="OGY85841.1"/>
    <property type="molecule type" value="Genomic_DNA"/>
</dbReference>
<evidence type="ECO:0000256" key="7">
    <source>
        <dbReference type="ARBA" id="ARBA00023136"/>
    </source>
</evidence>
<feature type="transmembrane region" description="Helical" evidence="8">
    <location>
        <begin position="337"/>
        <end position="358"/>
    </location>
</feature>
<keyword evidence="5 8" id="KW-0812">Transmembrane</keyword>
<accession>A0A1G2B9K4</accession>
<keyword evidence="7 8" id="KW-0472">Membrane</keyword>
<evidence type="ECO:0000313" key="11">
    <source>
        <dbReference type="Proteomes" id="UP000176420"/>
    </source>
</evidence>
<evidence type="ECO:0000256" key="3">
    <source>
        <dbReference type="ARBA" id="ARBA00022475"/>
    </source>
</evidence>
<keyword evidence="3" id="KW-1003">Cell membrane</keyword>
<dbReference type="GO" id="GO:0005886">
    <property type="term" value="C:plasma membrane"/>
    <property type="evidence" value="ECO:0007669"/>
    <property type="project" value="UniProtKB-SubCell"/>
</dbReference>
<protein>
    <recommendedName>
        <fullName evidence="9">Type II secretion system protein GspF domain-containing protein</fullName>
    </recommendedName>
</protein>
<dbReference type="AlphaFoldDB" id="A0A1G2B9K4"/>
<gene>
    <name evidence="10" type="ORF">A2319_05805</name>
</gene>
<dbReference type="PANTHER" id="PTHR30012:SF0">
    <property type="entry name" value="TYPE II SECRETION SYSTEM PROTEIN F-RELATED"/>
    <property type="match status" value="1"/>
</dbReference>
<evidence type="ECO:0000256" key="1">
    <source>
        <dbReference type="ARBA" id="ARBA00004429"/>
    </source>
</evidence>
<evidence type="ECO:0000256" key="2">
    <source>
        <dbReference type="ARBA" id="ARBA00005745"/>
    </source>
</evidence>
<comment type="similarity">
    <text evidence="2">Belongs to the GSP F family.</text>
</comment>
<dbReference type="PRINTS" id="PR00812">
    <property type="entry name" value="BCTERIALGSPF"/>
</dbReference>
<keyword evidence="6 8" id="KW-1133">Transmembrane helix</keyword>
<dbReference type="FunFam" id="1.20.81.30:FF:000001">
    <property type="entry name" value="Type II secretion system protein F"/>
    <property type="match status" value="1"/>
</dbReference>
<organism evidence="10 11">
    <name type="scientific">Candidatus Kerfeldbacteria bacterium RIFOXYB2_FULL_38_14</name>
    <dbReference type="NCBI Taxonomy" id="1798547"/>
    <lineage>
        <taxon>Bacteria</taxon>
        <taxon>Candidatus Kerfeldiibacteriota</taxon>
    </lineage>
</organism>
<feature type="domain" description="Type II secretion system protein GspF" evidence="9">
    <location>
        <begin position="233"/>
        <end position="356"/>
    </location>
</feature>
<keyword evidence="4" id="KW-0997">Cell inner membrane</keyword>
<dbReference type="InterPro" id="IPR042094">
    <property type="entry name" value="T2SS_GspF_sf"/>
</dbReference>
<reference evidence="10 11" key="1">
    <citation type="journal article" date="2016" name="Nat. Commun.">
        <title>Thousands of microbial genomes shed light on interconnected biogeochemical processes in an aquifer system.</title>
        <authorList>
            <person name="Anantharaman K."/>
            <person name="Brown C.T."/>
            <person name="Hug L.A."/>
            <person name="Sharon I."/>
            <person name="Castelle C.J."/>
            <person name="Probst A.J."/>
            <person name="Thomas B.C."/>
            <person name="Singh A."/>
            <person name="Wilkins M.J."/>
            <person name="Karaoz U."/>
            <person name="Brodie E.L."/>
            <person name="Williams K.H."/>
            <person name="Hubbard S.S."/>
            <person name="Banfield J.F."/>
        </authorList>
    </citation>
    <scope>NUCLEOTIDE SEQUENCE [LARGE SCALE GENOMIC DNA]</scope>
</reference>
<sequence length="364" mass="41000">MNQKNKQNSDKKKNKKHLFQKVKTVDKIFFTQNLAVLIKAGFSLSHALQTVSRQTKQKWFTQIIKKVSKNVEEGQSFANALRKYEKIFGALYINMIESGEVSGRLEQTLRELVIQLKRSHTLLLKVRNALAYPVIILLAMSVIGTGMVIFVLPKIVSVYKDATYALPLPTRIIMAFSDFVTKHGLVTIAIILILVIVIFLLQKQEKVKLPLHWLILRLPIFGVIVQEYNIARFSRVFHSLISTDIPIITSFQIITRTMQNRQYIQALQKAVPKLEQGIPIGQVLAEDNVLFPPTVIEMIIVAEKSGALEEMTEEIAIHYEEEVSSALDGLSVLIEPVLMLFLGAAVALIAVAVLLPMYSLVNVI</sequence>
<feature type="domain" description="Type II secretion system protein GspF" evidence="9">
    <location>
        <begin position="30"/>
        <end position="153"/>
    </location>
</feature>
<evidence type="ECO:0000256" key="8">
    <source>
        <dbReference type="SAM" id="Phobius"/>
    </source>
</evidence>
<comment type="subcellular location">
    <subcellularLocation>
        <location evidence="1">Cell inner membrane</location>
        <topology evidence="1">Multi-pass membrane protein</topology>
    </subcellularLocation>
</comment>
<dbReference type="InterPro" id="IPR003004">
    <property type="entry name" value="GspF/PilC"/>
</dbReference>
<evidence type="ECO:0000256" key="5">
    <source>
        <dbReference type="ARBA" id="ARBA00022692"/>
    </source>
</evidence>
<evidence type="ECO:0000256" key="6">
    <source>
        <dbReference type="ARBA" id="ARBA00022989"/>
    </source>
</evidence>
<evidence type="ECO:0000256" key="4">
    <source>
        <dbReference type="ARBA" id="ARBA00022519"/>
    </source>
</evidence>
<evidence type="ECO:0000313" key="10">
    <source>
        <dbReference type="EMBL" id="OGY85841.1"/>
    </source>
</evidence>
<dbReference type="Pfam" id="PF00482">
    <property type="entry name" value="T2SSF"/>
    <property type="match status" value="2"/>
</dbReference>
<dbReference type="PANTHER" id="PTHR30012">
    <property type="entry name" value="GENERAL SECRETION PATHWAY PROTEIN"/>
    <property type="match status" value="1"/>
</dbReference>